<evidence type="ECO:0000313" key="5">
    <source>
        <dbReference type="Proteomes" id="UP000321129"/>
    </source>
</evidence>
<feature type="DNA-binding region" description="H-T-H motif" evidence="2">
    <location>
        <begin position="30"/>
        <end position="49"/>
    </location>
</feature>
<comment type="caution">
    <text evidence="4">The sequence shown here is derived from an EMBL/GenBank/DDBJ whole genome shotgun (WGS) entry which is preliminary data.</text>
</comment>
<dbReference type="PANTHER" id="PTHR30055">
    <property type="entry name" value="HTH-TYPE TRANSCRIPTIONAL REGULATOR RUTR"/>
    <property type="match status" value="1"/>
</dbReference>
<keyword evidence="1 2" id="KW-0238">DNA-binding</keyword>
<dbReference type="PROSITE" id="PS01081">
    <property type="entry name" value="HTH_TETR_1"/>
    <property type="match status" value="1"/>
</dbReference>
<dbReference type="Gene3D" id="1.10.357.10">
    <property type="entry name" value="Tetracycline Repressor, domain 2"/>
    <property type="match status" value="1"/>
</dbReference>
<dbReference type="EMBL" id="VOPY01000003">
    <property type="protein sequence ID" value="TXC68329.1"/>
    <property type="molecule type" value="Genomic_DNA"/>
</dbReference>
<dbReference type="GO" id="GO:0000976">
    <property type="term" value="F:transcription cis-regulatory region binding"/>
    <property type="evidence" value="ECO:0007669"/>
    <property type="project" value="TreeGrafter"/>
</dbReference>
<keyword evidence="5" id="KW-1185">Reference proteome</keyword>
<dbReference type="InterPro" id="IPR023772">
    <property type="entry name" value="DNA-bd_HTH_TetR-type_CS"/>
</dbReference>
<evidence type="ECO:0000256" key="2">
    <source>
        <dbReference type="PROSITE-ProRule" id="PRU00335"/>
    </source>
</evidence>
<dbReference type="SUPFAM" id="SSF46689">
    <property type="entry name" value="Homeodomain-like"/>
    <property type="match status" value="1"/>
</dbReference>
<dbReference type="InterPro" id="IPR050109">
    <property type="entry name" value="HTH-type_TetR-like_transc_reg"/>
</dbReference>
<dbReference type="Pfam" id="PF00440">
    <property type="entry name" value="TetR_N"/>
    <property type="match status" value="1"/>
</dbReference>
<evidence type="ECO:0000313" key="4">
    <source>
        <dbReference type="EMBL" id="TXC68329.1"/>
    </source>
</evidence>
<name>A0A5C6U6D8_9SPHN</name>
<dbReference type="PANTHER" id="PTHR30055:SF187">
    <property type="entry name" value="TRANSCRIPTIONAL REGULATORY PROTEIN"/>
    <property type="match status" value="1"/>
</dbReference>
<dbReference type="InterPro" id="IPR009057">
    <property type="entry name" value="Homeodomain-like_sf"/>
</dbReference>
<organism evidence="4 5">
    <name type="scientific">Flavisphingopyxis soli</name>
    <dbReference type="NCBI Taxonomy" id="2601267"/>
    <lineage>
        <taxon>Bacteria</taxon>
        <taxon>Pseudomonadati</taxon>
        <taxon>Pseudomonadota</taxon>
        <taxon>Alphaproteobacteria</taxon>
        <taxon>Sphingomonadales</taxon>
        <taxon>Sphingopyxidaceae</taxon>
        <taxon>Flavisphingopyxis</taxon>
    </lineage>
</organism>
<dbReference type="SUPFAM" id="SSF48498">
    <property type="entry name" value="Tetracyclin repressor-like, C-terminal domain"/>
    <property type="match status" value="1"/>
</dbReference>
<dbReference type="GO" id="GO:0003700">
    <property type="term" value="F:DNA-binding transcription factor activity"/>
    <property type="evidence" value="ECO:0007669"/>
    <property type="project" value="TreeGrafter"/>
</dbReference>
<proteinExistence type="predicted"/>
<accession>A0A5C6U6D8</accession>
<dbReference type="PROSITE" id="PS50977">
    <property type="entry name" value="HTH_TETR_2"/>
    <property type="match status" value="1"/>
</dbReference>
<reference evidence="4 5" key="1">
    <citation type="submission" date="2019-08" db="EMBL/GenBank/DDBJ databases">
        <title>Sphingorhabdus soil sp. nov., isolated from arctic soil.</title>
        <authorList>
            <person name="Liu Y."/>
        </authorList>
    </citation>
    <scope>NUCLEOTIDE SEQUENCE [LARGE SCALE GENOMIC DNA]</scope>
    <source>
        <strain evidence="4 5">D-2Q-5-6</strain>
    </source>
</reference>
<dbReference type="AlphaFoldDB" id="A0A5C6U6D8"/>
<dbReference type="InterPro" id="IPR036271">
    <property type="entry name" value="Tet_transcr_reg_TetR-rel_C_sf"/>
</dbReference>
<feature type="domain" description="HTH tetR-type" evidence="3">
    <location>
        <begin position="7"/>
        <end position="67"/>
    </location>
</feature>
<sequence>MQPKTARTTRQKVIDSATELTLEHGFTAVSLKDIEKHSGVSNGSIFHHFGSKDGILRELFVAERRAYLGAVGEAILGYDGDPVRAFGEGARAALRYHTDHRQRYQRLIVEFNISDWMHDNAELWIELAGDLQQPVVDWAVPHFAAARLPLLAPSLFQALTLGPAEAVTRQWLAGRLVGRPVDYGDLVANFVAAGLRAQLVRTPDPVAADR</sequence>
<evidence type="ECO:0000256" key="1">
    <source>
        <dbReference type="ARBA" id="ARBA00023125"/>
    </source>
</evidence>
<dbReference type="InterPro" id="IPR001647">
    <property type="entry name" value="HTH_TetR"/>
</dbReference>
<gene>
    <name evidence="4" type="ORF">FSZ31_11695</name>
</gene>
<evidence type="ECO:0000259" key="3">
    <source>
        <dbReference type="PROSITE" id="PS50977"/>
    </source>
</evidence>
<dbReference type="Proteomes" id="UP000321129">
    <property type="component" value="Unassembled WGS sequence"/>
</dbReference>
<dbReference type="PRINTS" id="PR00455">
    <property type="entry name" value="HTHTETR"/>
</dbReference>
<protein>
    <submittedName>
        <fullName evidence="4">TetR/AcrR family transcriptional regulator</fullName>
    </submittedName>
</protein>